<dbReference type="Pfam" id="PF12572">
    <property type="entry name" value="DUF3752"/>
    <property type="match status" value="1"/>
</dbReference>
<feature type="compositionally biased region" description="Acidic residues" evidence="1">
    <location>
        <begin position="58"/>
        <end position="68"/>
    </location>
</feature>
<dbReference type="InterPro" id="IPR022226">
    <property type="entry name" value="DUF3752"/>
</dbReference>
<dbReference type="Proteomes" id="UP000001294">
    <property type="component" value="Unassembled WGS sequence"/>
</dbReference>
<dbReference type="PhylomeDB" id="B6QMI4"/>
<dbReference type="AlphaFoldDB" id="B6QMI4"/>
<gene>
    <name evidence="3" type="ORF">PMAA_060510</name>
</gene>
<feature type="compositionally biased region" description="Basic and acidic residues" evidence="1">
    <location>
        <begin position="215"/>
        <end position="240"/>
    </location>
</feature>
<reference evidence="4" key="1">
    <citation type="journal article" date="2015" name="Genome Announc.">
        <title>Genome sequence of the AIDS-associated pathogen Penicillium marneffei (ATCC18224) and its near taxonomic relative Talaromyces stipitatus (ATCC10500).</title>
        <authorList>
            <person name="Nierman W.C."/>
            <person name="Fedorova-Abrams N.D."/>
            <person name="Andrianopoulos A."/>
        </authorList>
    </citation>
    <scope>NUCLEOTIDE SEQUENCE [LARGE SCALE GENOMIC DNA]</scope>
    <source>
        <strain evidence="4">ATCC 18224 / CBS 334.59 / QM 7333</strain>
    </source>
</reference>
<feature type="domain" description="DUF3752" evidence="2">
    <location>
        <begin position="117"/>
        <end position="265"/>
    </location>
</feature>
<feature type="region of interest" description="Disordered" evidence="1">
    <location>
        <begin position="1"/>
        <end position="252"/>
    </location>
</feature>
<evidence type="ECO:0000313" key="3">
    <source>
        <dbReference type="EMBL" id="EEA22272.1"/>
    </source>
</evidence>
<accession>B6QMI4</accession>
<dbReference type="EMBL" id="DS995903">
    <property type="protein sequence ID" value="EEA22272.1"/>
    <property type="molecule type" value="Genomic_DNA"/>
</dbReference>
<evidence type="ECO:0000313" key="4">
    <source>
        <dbReference type="Proteomes" id="UP000001294"/>
    </source>
</evidence>
<dbReference type="VEuPathDB" id="FungiDB:PMAA_060510"/>
<dbReference type="PANTHER" id="PTHR46370:SF1">
    <property type="entry name" value="GPALPP MOTIFS-CONTAINING PROTEIN 1"/>
    <property type="match status" value="1"/>
</dbReference>
<proteinExistence type="predicted"/>
<keyword evidence="4" id="KW-1185">Reference proteome</keyword>
<organism evidence="3 4">
    <name type="scientific">Talaromyces marneffei (strain ATCC 18224 / CBS 334.59 / QM 7333)</name>
    <name type="common">Penicillium marneffei</name>
    <dbReference type="NCBI Taxonomy" id="441960"/>
    <lineage>
        <taxon>Eukaryota</taxon>
        <taxon>Fungi</taxon>
        <taxon>Dikarya</taxon>
        <taxon>Ascomycota</taxon>
        <taxon>Pezizomycotina</taxon>
        <taxon>Eurotiomycetes</taxon>
        <taxon>Eurotiomycetidae</taxon>
        <taxon>Eurotiales</taxon>
        <taxon>Trichocomaceae</taxon>
        <taxon>Talaromyces</taxon>
        <taxon>Talaromyces sect. Talaromyces</taxon>
    </lineage>
</organism>
<dbReference type="OrthoDB" id="73491at2759"/>
<name>B6QMI4_TALMQ</name>
<protein>
    <recommendedName>
        <fullName evidence="2">DUF3752 domain-containing protein</fullName>
    </recommendedName>
</protein>
<evidence type="ECO:0000256" key="1">
    <source>
        <dbReference type="SAM" id="MobiDB-lite"/>
    </source>
</evidence>
<sequence>MGEKDVKHPGPSLPLPSERTRSPPATTDDESVAPEASKIVGPSRPPTQTKSESKQEPQESDDSSDDDFGPQLPPVGGTKSSPSKYEVESRPTPRINDGDTDNLATKKRQRDDWMLNPPENSSWASGPNPAALTNRKFMSGKSARGTRSTDGAGSVWTEDPAQKRQRLENEVLGIKSESSARSARSRDLSYRTNSSTADKLKSLTGKVGKSSLYETHQKDIQKPKEDDPSRRAFDYEKDVAGKTSISSGARRKLLNQASDYTSRFSGGKYI</sequence>
<dbReference type="HOGENOM" id="CLU_067132_0_0_1"/>
<evidence type="ECO:0000259" key="2">
    <source>
        <dbReference type="Pfam" id="PF12572"/>
    </source>
</evidence>
<dbReference type="PANTHER" id="PTHR46370">
    <property type="entry name" value="GPALPP MOTIFS-CONTAINING PROTEIN 1"/>
    <property type="match status" value="1"/>
</dbReference>
<dbReference type="InterPro" id="IPR046331">
    <property type="entry name" value="GPAM1-like"/>
</dbReference>
<feature type="compositionally biased region" description="Basic and acidic residues" evidence="1">
    <location>
        <begin position="160"/>
        <end position="169"/>
    </location>
</feature>